<dbReference type="Pfam" id="PF00728">
    <property type="entry name" value="Glyco_hydro_20"/>
    <property type="match status" value="1"/>
</dbReference>
<dbReference type="AlphaFoldDB" id="A0A0C9PUR8"/>
<evidence type="ECO:0000256" key="2">
    <source>
        <dbReference type="ARBA" id="ARBA00022801"/>
    </source>
</evidence>
<dbReference type="PANTHER" id="PTHR43678:SF1">
    <property type="entry name" value="BETA-N-ACETYLHEXOSAMINIDASE"/>
    <property type="match status" value="1"/>
</dbReference>
<dbReference type="Gene3D" id="1.20.1270.90">
    <property type="entry name" value="AF1782-like"/>
    <property type="match status" value="2"/>
</dbReference>
<evidence type="ECO:0000313" key="5">
    <source>
        <dbReference type="EMBL" id="GAN35744.1"/>
    </source>
</evidence>
<feature type="domain" description="Glycoside hydrolase family 20 catalytic" evidence="4">
    <location>
        <begin position="42"/>
        <end position="307"/>
    </location>
</feature>
<reference evidence="6" key="1">
    <citation type="submission" date="2014-05" db="EMBL/GenBank/DDBJ databases">
        <title>Whole genome sequencing of Lactobacillus casei NRIC0644.</title>
        <authorList>
            <person name="Atarashi H."/>
            <person name="Yoshida Y."/>
            <person name="Fujimura S."/>
            <person name="Tanaka N."/>
            <person name="Shiwa Y."/>
            <person name="Yoshikawa H."/>
            <person name="Okada S."/>
            <person name="Nakagawa J."/>
        </authorList>
    </citation>
    <scope>NUCLEOTIDE SEQUENCE [LARGE SCALE GENOMIC DNA]</scope>
    <source>
        <strain evidence="6">NRIC0644</strain>
    </source>
</reference>
<keyword evidence="2" id="KW-0378">Hydrolase</keyword>
<evidence type="ECO:0000259" key="4">
    <source>
        <dbReference type="Pfam" id="PF00728"/>
    </source>
</evidence>
<feature type="transmembrane region" description="Helical" evidence="3">
    <location>
        <begin position="541"/>
        <end position="562"/>
    </location>
</feature>
<dbReference type="GO" id="GO:0005975">
    <property type="term" value="P:carbohydrate metabolic process"/>
    <property type="evidence" value="ECO:0007669"/>
    <property type="project" value="InterPro"/>
</dbReference>
<keyword evidence="3" id="KW-0472">Membrane</keyword>
<comment type="similarity">
    <text evidence="1">Belongs to the glycosyl hydrolase 20 family.</text>
</comment>
<accession>A0A0C9PUR8</accession>
<dbReference type="InterPro" id="IPR015883">
    <property type="entry name" value="Glyco_hydro_20_cat"/>
</dbReference>
<dbReference type="Proteomes" id="UP000032552">
    <property type="component" value="Unassembled WGS sequence"/>
</dbReference>
<sequence>MKKHGFRFWLLAIVGLLGMVLSLSQPPKQVAAADNTLKSVFSIDAGRKFFSAAQLKMIIDRAHTDGYTDVQVLLGNDALRLLLDDMSVTINGKTYGSDVVKQAIQAGNKAYHDDPNGNALTQTDMDAVLKYAAARDINIIPVINSPGHMDAILTAMAQLGIKNPAFNGSKRTVDLNNDTAIAFTKALLQKYVMYFKGHATTFNFGSDEYANDVDTGGWAKLQQSGTYKKFVAYVNDLAAMAKNAGLKPMVFNDGIYYDNNTSFGTFDKDLIVSYWTAGWGGYDVAKPEFLTDKGLKIMNTNDGWYWVLGRVDGDLYSYKTALASLASKKFTDVPGASSAVPIIGSVQAVWADDPSAQLDMPALLKLMDQFSTAYAPYLVRPADYSKVDAAIAAVPRQLNQYTEASVAKLDAALNAVVRGKKATDQALVDGYAQTITVAIKALQLRPADYTKVDAAIAAAKKLDRSHYQDLSGVDAALAAVNRNLNITQQAQADTMAAKITAAIAALVLKPGPQPDPRQQQVPTKTIVNPDRYLPKTAEASGWGLMLAGLATILGVISIVFFWRQHRMAV</sequence>
<keyword evidence="3" id="KW-0812">Transmembrane</keyword>
<comment type="caution">
    <text evidence="5">The sequence shown here is derived from an EMBL/GenBank/DDBJ whole genome shotgun (WGS) entry which is preliminary data.</text>
</comment>
<dbReference type="Gene3D" id="3.20.20.80">
    <property type="entry name" value="Glycosidases"/>
    <property type="match status" value="1"/>
</dbReference>
<evidence type="ECO:0000256" key="3">
    <source>
        <dbReference type="SAM" id="Phobius"/>
    </source>
</evidence>
<dbReference type="InterPro" id="IPR017853">
    <property type="entry name" value="GH"/>
</dbReference>
<dbReference type="EMBL" id="BAYM01000014">
    <property type="protein sequence ID" value="GAN35744.1"/>
    <property type="molecule type" value="Genomic_DNA"/>
</dbReference>
<dbReference type="RefSeq" id="WP_016384033.1">
    <property type="nucleotide sequence ID" value="NZ_BAYM01000014.1"/>
</dbReference>
<evidence type="ECO:0000256" key="1">
    <source>
        <dbReference type="ARBA" id="ARBA00006285"/>
    </source>
</evidence>
<dbReference type="SUPFAM" id="SSF51445">
    <property type="entry name" value="(Trans)glycosidases"/>
    <property type="match status" value="1"/>
</dbReference>
<dbReference type="CDD" id="cd06564">
    <property type="entry name" value="GH20_DspB_LnbB-like"/>
    <property type="match status" value="1"/>
</dbReference>
<name>A0A0C9PUR8_LACPA</name>
<dbReference type="PANTHER" id="PTHR43678">
    <property type="entry name" value="PUTATIVE (AFU_ORTHOLOGUE AFUA_2G00640)-RELATED"/>
    <property type="match status" value="1"/>
</dbReference>
<dbReference type="NCBIfam" id="TIGR01167">
    <property type="entry name" value="LPXTG_anchor"/>
    <property type="match status" value="1"/>
</dbReference>
<protein>
    <submittedName>
        <fullName evidence="5">Lacto-N-biosidase</fullName>
    </submittedName>
</protein>
<gene>
    <name evidence="5" type="ORF">LC0644_0333</name>
</gene>
<proteinExistence type="inferred from homology"/>
<organism evidence="5 6">
    <name type="scientific">Lacticaseibacillus paracasei NRIC 0644</name>
    <dbReference type="NCBI Taxonomy" id="1435038"/>
    <lineage>
        <taxon>Bacteria</taxon>
        <taxon>Bacillati</taxon>
        <taxon>Bacillota</taxon>
        <taxon>Bacilli</taxon>
        <taxon>Lactobacillales</taxon>
        <taxon>Lactobacillaceae</taxon>
        <taxon>Lacticaseibacillus</taxon>
    </lineage>
</organism>
<keyword evidence="3" id="KW-1133">Transmembrane helix</keyword>
<dbReference type="InterPro" id="IPR052764">
    <property type="entry name" value="GH20_Enzymes"/>
</dbReference>
<evidence type="ECO:0000313" key="6">
    <source>
        <dbReference type="Proteomes" id="UP000032552"/>
    </source>
</evidence>
<dbReference type="GO" id="GO:0004563">
    <property type="term" value="F:beta-N-acetylhexosaminidase activity"/>
    <property type="evidence" value="ECO:0007669"/>
    <property type="project" value="UniProtKB-ARBA"/>
</dbReference>